<name>S8DIU8_9LAMI</name>
<evidence type="ECO:0000256" key="2">
    <source>
        <dbReference type="RuleBase" id="RU363018"/>
    </source>
</evidence>
<keyword evidence="3" id="KW-0732">Signal</keyword>
<dbReference type="InterPro" id="IPR018520">
    <property type="entry name" value="UPP_synth-like_CS"/>
</dbReference>
<dbReference type="OrthoDB" id="4173905at2759"/>
<dbReference type="GO" id="GO:0000287">
    <property type="term" value="F:magnesium ion binding"/>
    <property type="evidence" value="ECO:0007669"/>
    <property type="project" value="UniProtKB-ARBA"/>
</dbReference>
<dbReference type="InterPro" id="IPR036424">
    <property type="entry name" value="UPP_synth-like_sf"/>
</dbReference>
<protein>
    <recommendedName>
        <fullName evidence="2">Alkyl transferase</fullName>
        <ecNumber evidence="2">2.5.1.-</ecNumber>
    </recommendedName>
</protein>
<dbReference type="SUPFAM" id="SSF64005">
    <property type="entry name" value="Undecaprenyl diphosphate synthase"/>
    <property type="match status" value="1"/>
</dbReference>
<feature type="chain" id="PRO_5012361879" description="Alkyl transferase" evidence="3">
    <location>
        <begin position="16"/>
        <end position="256"/>
    </location>
</feature>
<organism evidence="4 5">
    <name type="scientific">Genlisea aurea</name>
    <dbReference type="NCBI Taxonomy" id="192259"/>
    <lineage>
        <taxon>Eukaryota</taxon>
        <taxon>Viridiplantae</taxon>
        <taxon>Streptophyta</taxon>
        <taxon>Embryophyta</taxon>
        <taxon>Tracheophyta</taxon>
        <taxon>Spermatophyta</taxon>
        <taxon>Magnoliopsida</taxon>
        <taxon>eudicotyledons</taxon>
        <taxon>Gunneridae</taxon>
        <taxon>Pentapetalae</taxon>
        <taxon>asterids</taxon>
        <taxon>lamiids</taxon>
        <taxon>Lamiales</taxon>
        <taxon>Lentibulariaceae</taxon>
        <taxon>Genlisea</taxon>
    </lineage>
</organism>
<dbReference type="Proteomes" id="UP000015453">
    <property type="component" value="Unassembled WGS sequence"/>
</dbReference>
<keyword evidence="1 2" id="KW-0808">Transferase</keyword>
<reference evidence="4 5" key="1">
    <citation type="journal article" date="2013" name="BMC Genomics">
        <title>The miniature genome of a carnivorous plant Genlisea aurea contains a low number of genes and short non-coding sequences.</title>
        <authorList>
            <person name="Leushkin E.V."/>
            <person name="Sutormin R.A."/>
            <person name="Nabieva E.R."/>
            <person name="Penin A.A."/>
            <person name="Kondrashov A.S."/>
            <person name="Logacheva M.D."/>
        </authorList>
    </citation>
    <scope>NUCLEOTIDE SEQUENCE [LARGE SCALE GENOMIC DNA]</scope>
</reference>
<dbReference type="InterPro" id="IPR001441">
    <property type="entry name" value="UPP_synth-like"/>
</dbReference>
<dbReference type="Pfam" id="PF01255">
    <property type="entry name" value="Prenyltransf"/>
    <property type="match status" value="1"/>
</dbReference>
<evidence type="ECO:0000256" key="3">
    <source>
        <dbReference type="SAM" id="SignalP"/>
    </source>
</evidence>
<dbReference type="PANTHER" id="PTHR10291">
    <property type="entry name" value="DEHYDRODOLICHYL DIPHOSPHATE SYNTHASE FAMILY MEMBER"/>
    <property type="match status" value="1"/>
</dbReference>
<dbReference type="GO" id="GO:0045547">
    <property type="term" value="F:ditrans,polycis-polyprenyl diphosphate synthase [(2E,6E)-farnesyl diphosphate specific] activity"/>
    <property type="evidence" value="ECO:0007669"/>
    <property type="project" value="TreeGrafter"/>
</dbReference>
<comment type="similarity">
    <text evidence="2">Belongs to the UPP synthase family.</text>
</comment>
<accession>S8DIU8</accession>
<dbReference type="PROSITE" id="PS01066">
    <property type="entry name" value="UPP_SYNTHASE"/>
    <property type="match status" value="1"/>
</dbReference>
<sequence>LLEWLFRFLCRCVFCVLQMGPIPEHIAFIMDGNRRFAKKLNLEEGEGHKAGYVAFTNLLKFCYELRVRYLTIYAFSIDNFRRPPEEVQSTMDLIQSKIEELLLDGSIIRRYGIRVYIVGNFRLLSESFLRTAEKAMRTTEGNSGAVLSICVAYASTDEMARAVEECCEEKARGGGEEIEVGDIERHMCMAVSPDPDLIIRTSGETRLSNFLLWQSGYAMLYSPTVLWPEFGVRHMLRIIIEFQKNFAYLERKRKRT</sequence>
<dbReference type="PANTHER" id="PTHR10291:SF18">
    <property type="entry name" value="DEHYDRODOLICHYL DIPHOSPHATE SYNTHASE CPT3"/>
    <property type="match status" value="1"/>
</dbReference>
<evidence type="ECO:0000256" key="1">
    <source>
        <dbReference type="ARBA" id="ARBA00022679"/>
    </source>
</evidence>
<dbReference type="HAMAP" id="MF_01139">
    <property type="entry name" value="ISPT"/>
    <property type="match status" value="1"/>
</dbReference>
<comment type="caution">
    <text evidence="4">The sequence shown here is derived from an EMBL/GenBank/DDBJ whole genome shotgun (WGS) entry which is preliminary data.</text>
</comment>
<gene>
    <name evidence="4" type="ORF">M569_11995</name>
</gene>
<dbReference type="CDD" id="cd00475">
    <property type="entry name" value="Cis_IPPS"/>
    <property type="match status" value="1"/>
</dbReference>
<dbReference type="EC" id="2.5.1.-" evidence="2"/>
<dbReference type="EMBL" id="AUSU01005888">
    <property type="protein sequence ID" value="EPS62793.1"/>
    <property type="molecule type" value="Genomic_DNA"/>
</dbReference>
<feature type="non-terminal residue" evidence="4">
    <location>
        <position position="1"/>
    </location>
</feature>
<feature type="signal peptide" evidence="3">
    <location>
        <begin position="1"/>
        <end position="15"/>
    </location>
</feature>
<dbReference type="NCBIfam" id="TIGR00055">
    <property type="entry name" value="uppS"/>
    <property type="match status" value="1"/>
</dbReference>
<evidence type="ECO:0000313" key="5">
    <source>
        <dbReference type="Proteomes" id="UP000015453"/>
    </source>
</evidence>
<proteinExistence type="inferred from homology"/>
<evidence type="ECO:0000313" key="4">
    <source>
        <dbReference type="EMBL" id="EPS62793.1"/>
    </source>
</evidence>
<dbReference type="Gene3D" id="3.40.1180.10">
    <property type="entry name" value="Decaprenyl diphosphate synthase-like"/>
    <property type="match status" value="1"/>
</dbReference>
<dbReference type="GO" id="GO:0016094">
    <property type="term" value="P:polyprenol biosynthetic process"/>
    <property type="evidence" value="ECO:0007669"/>
    <property type="project" value="TreeGrafter"/>
</dbReference>
<keyword evidence="5" id="KW-1185">Reference proteome</keyword>
<dbReference type="GO" id="GO:0005783">
    <property type="term" value="C:endoplasmic reticulum"/>
    <property type="evidence" value="ECO:0007669"/>
    <property type="project" value="TreeGrafter"/>
</dbReference>
<dbReference type="AlphaFoldDB" id="S8DIU8"/>